<reference evidence="2" key="2">
    <citation type="submission" date="2025-08" db="UniProtKB">
        <authorList>
            <consortium name="RefSeq"/>
        </authorList>
    </citation>
    <scope>IDENTIFICATION</scope>
    <source>
        <tissue evidence="2">Leaf</tissue>
    </source>
</reference>
<accession>A0ABM0UKK8</accession>
<gene>
    <name evidence="2" type="primary">LOC104725533</name>
</gene>
<proteinExistence type="predicted"/>
<protein>
    <submittedName>
        <fullName evidence="2">UPF0725 protein EMB2204-like isoform X2</fullName>
    </submittedName>
</protein>
<evidence type="ECO:0000313" key="1">
    <source>
        <dbReference type="Proteomes" id="UP000694864"/>
    </source>
</evidence>
<dbReference type="RefSeq" id="XP_010442503.1">
    <property type="nucleotide sequence ID" value="XM_010444201.2"/>
</dbReference>
<reference evidence="1" key="1">
    <citation type="journal article" date="2014" name="Nat. Commun.">
        <title>The emerging biofuel crop Camelina sativa retains a highly undifferentiated hexaploid genome structure.</title>
        <authorList>
            <person name="Kagale S."/>
            <person name="Koh C."/>
            <person name="Nixon J."/>
            <person name="Bollina V."/>
            <person name="Clarke W.E."/>
            <person name="Tuteja R."/>
            <person name="Spillane C."/>
            <person name="Robinson S.J."/>
            <person name="Links M.G."/>
            <person name="Clarke C."/>
            <person name="Higgins E.E."/>
            <person name="Huebert T."/>
            <person name="Sharpe A.G."/>
            <person name="Parkin I.A."/>
        </authorList>
    </citation>
    <scope>NUCLEOTIDE SEQUENCE [LARGE SCALE GENOMIC DNA]</scope>
    <source>
        <strain evidence="1">cv. DH55</strain>
    </source>
</reference>
<dbReference type="PANTHER" id="PTHR31260:SF58">
    <property type="entry name" value="C2 DOMAIN-CONTAINING PROTEIN"/>
    <property type="match status" value="1"/>
</dbReference>
<dbReference type="Pfam" id="PF04776">
    <property type="entry name" value="protein_MS5"/>
    <property type="match status" value="1"/>
</dbReference>
<dbReference type="PANTHER" id="PTHR31260">
    <property type="entry name" value="CYSTATIN/MONELLIN SUPERFAMILY PROTEIN"/>
    <property type="match status" value="1"/>
</dbReference>
<keyword evidence="1" id="KW-1185">Reference proteome</keyword>
<dbReference type="Proteomes" id="UP000694864">
    <property type="component" value="Chromosome 11"/>
</dbReference>
<evidence type="ECO:0000313" key="2">
    <source>
        <dbReference type="RefSeq" id="XP_010442503.1"/>
    </source>
</evidence>
<dbReference type="NCBIfam" id="TIGR01572">
    <property type="entry name" value="A_thl_para_3677"/>
    <property type="match status" value="1"/>
</dbReference>
<sequence>MGGLMRFSCLGFHSSLYPYRPLVNRYARLGLHPYNMKEVTNFKLHHLIKFNFRSSGASSFLMTLAAVDPVANSLVQTFQVQVDEANCGFLDVICSISRIRGDTTSERFSSSYDNARLPDWPSHNFIDSQRFYLVQGSELPYPHWIYLYLELAVLKYDIRISDDFFWSNLEIVQVAIETTEEAPLQAKNSILYITFKGLATGGIGQHVERKAIIKSFFSEPSGFLSLKGHLCKEEEEDLSHTATINRLREISRRNRELYLRSRTTV</sequence>
<dbReference type="GeneID" id="104725533"/>
<name>A0ABM0UKK8_CAMSA</name>
<organism evidence="1 2">
    <name type="scientific">Camelina sativa</name>
    <name type="common">False flax</name>
    <name type="synonym">Myagrum sativum</name>
    <dbReference type="NCBI Taxonomy" id="90675"/>
    <lineage>
        <taxon>Eukaryota</taxon>
        <taxon>Viridiplantae</taxon>
        <taxon>Streptophyta</taxon>
        <taxon>Embryophyta</taxon>
        <taxon>Tracheophyta</taxon>
        <taxon>Spermatophyta</taxon>
        <taxon>Magnoliopsida</taxon>
        <taxon>eudicotyledons</taxon>
        <taxon>Gunneridae</taxon>
        <taxon>Pentapetalae</taxon>
        <taxon>rosids</taxon>
        <taxon>malvids</taxon>
        <taxon>Brassicales</taxon>
        <taxon>Brassicaceae</taxon>
        <taxon>Camelineae</taxon>
        <taxon>Camelina</taxon>
    </lineage>
</organism>
<dbReference type="InterPro" id="IPR006462">
    <property type="entry name" value="MS5"/>
</dbReference>